<dbReference type="InterPro" id="IPR002104">
    <property type="entry name" value="Integrase_catalytic"/>
</dbReference>
<dbReference type="InterPro" id="IPR010998">
    <property type="entry name" value="Integrase_recombinase_N"/>
</dbReference>
<gene>
    <name evidence="5" type="ORF">OG469_01785</name>
</gene>
<organism evidence="5 6">
    <name type="scientific">Kitasatospora herbaricolor</name>
    <dbReference type="NCBI Taxonomy" id="68217"/>
    <lineage>
        <taxon>Bacteria</taxon>
        <taxon>Bacillati</taxon>
        <taxon>Actinomycetota</taxon>
        <taxon>Actinomycetes</taxon>
        <taxon>Kitasatosporales</taxon>
        <taxon>Streptomycetaceae</taxon>
        <taxon>Kitasatospora</taxon>
    </lineage>
</organism>
<evidence type="ECO:0000256" key="1">
    <source>
        <dbReference type="ARBA" id="ARBA00023125"/>
    </source>
</evidence>
<dbReference type="InterPro" id="IPR050090">
    <property type="entry name" value="Tyrosine_recombinase_XerCD"/>
</dbReference>
<reference evidence="5 6" key="1">
    <citation type="submission" date="2022-10" db="EMBL/GenBank/DDBJ databases">
        <title>The complete genomes of actinobacterial strains from the NBC collection.</title>
        <authorList>
            <person name="Joergensen T.S."/>
            <person name="Alvarez Arevalo M."/>
            <person name="Sterndorff E.B."/>
            <person name="Faurdal D."/>
            <person name="Vuksanovic O."/>
            <person name="Mourched A.-S."/>
            <person name="Charusanti P."/>
            <person name="Shaw S."/>
            <person name="Blin K."/>
            <person name="Weber T."/>
        </authorList>
    </citation>
    <scope>NUCLEOTIDE SEQUENCE [LARGE SCALE GENOMIC DNA]</scope>
    <source>
        <strain evidence="5 6">NBC_01247</strain>
    </source>
</reference>
<dbReference type="InterPro" id="IPR013762">
    <property type="entry name" value="Integrase-like_cat_sf"/>
</dbReference>
<dbReference type="PANTHER" id="PTHR30349">
    <property type="entry name" value="PHAGE INTEGRASE-RELATED"/>
    <property type="match status" value="1"/>
</dbReference>
<protein>
    <submittedName>
        <fullName evidence="5">Tyrosine-type recombinase/integrase</fullName>
    </submittedName>
</protein>
<dbReference type="RefSeq" id="WP_329492958.1">
    <property type="nucleotide sequence ID" value="NZ_CP108460.1"/>
</dbReference>
<dbReference type="PROSITE" id="PS51898">
    <property type="entry name" value="TYR_RECOMBINASE"/>
    <property type="match status" value="1"/>
</dbReference>
<evidence type="ECO:0000313" key="5">
    <source>
        <dbReference type="EMBL" id="WUS54345.1"/>
    </source>
</evidence>
<keyword evidence="2" id="KW-0233">DNA recombination</keyword>
<evidence type="ECO:0000256" key="2">
    <source>
        <dbReference type="ARBA" id="ARBA00023172"/>
    </source>
</evidence>
<feature type="domain" description="Tyr recombinase" evidence="4">
    <location>
        <begin position="214"/>
        <end position="394"/>
    </location>
</feature>
<sequence>MPGDQRPERDLKNFSLPEIGKLSETGDPWKPCQLLDPFGTPVEPVAIYFKDLIAADCSPLTPRSYGMDLLRWWRYLWAFGIEWDRATREDARDFTLWMKLADKPARVHWRHRDKDPSQVPTRKPVNTPAPGTPNPVTGKPSVGTKYAPSTRAHFETVLRTFYDFHLEQNTGSLLVNPFPLVRNRRSSRSNAHHNPEKEHRKQRTGLYRPKVPKRIPRRIPEDKYTEVFAGLRSDRDRALLAFWVASGARAEELLSSTQGGAVVGQQTIGVIRKGTREYQELPATRDAFVWLRLYQEHAWKKGVPRGRSQPLWWTLRRPWRPLTYDAARMMFSRANELLGANWTLHDLRHTATFLMLDDPDMPPVYVQHILGHKYLSTLDIYNRPTRDDVISAGLAHLARQERLRQSPPPVLPAPAYNPDSLNTLFGGPLL</sequence>
<dbReference type="Gene3D" id="1.10.150.130">
    <property type="match status" value="1"/>
</dbReference>
<accession>A0ABZ1W0J7</accession>
<name>A0ABZ1W0J7_9ACTN</name>
<dbReference type="SUPFAM" id="SSF56349">
    <property type="entry name" value="DNA breaking-rejoining enzymes"/>
    <property type="match status" value="1"/>
</dbReference>
<dbReference type="InterPro" id="IPR011010">
    <property type="entry name" value="DNA_brk_join_enz"/>
</dbReference>
<evidence type="ECO:0000259" key="4">
    <source>
        <dbReference type="PROSITE" id="PS51898"/>
    </source>
</evidence>
<evidence type="ECO:0000313" key="6">
    <source>
        <dbReference type="Proteomes" id="UP001432014"/>
    </source>
</evidence>
<dbReference type="Proteomes" id="UP001432014">
    <property type="component" value="Chromosome"/>
</dbReference>
<feature type="region of interest" description="Disordered" evidence="3">
    <location>
        <begin position="108"/>
        <end position="141"/>
    </location>
</feature>
<dbReference type="EMBL" id="CP108482">
    <property type="protein sequence ID" value="WUS54345.1"/>
    <property type="molecule type" value="Genomic_DNA"/>
</dbReference>
<evidence type="ECO:0000256" key="3">
    <source>
        <dbReference type="SAM" id="MobiDB-lite"/>
    </source>
</evidence>
<dbReference type="CDD" id="cd00397">
    <property type="entry name" value="DNA_BRE_C"/>
    <property type="match status" value="1"/>
</dbReference>
<proteinExistence type="predicted"/>
<dbReference type="Gene3D" id="1.10.443.10">
    <property type="entry name" value="Intergrase catalytic core"/>
    <property type="match status" value="1"/>
</dbReference>
<keyword evidence="6" id="KW-1185">Reference proteome</keyword>
<keyword evidence="1" id="KW-0238">DNA-binding</keyword>
<dbReference type="Pfam" id="PF00589">
    <property type="entry name" value="Phage_integrase"/>
    <property type="match status" value="1"/>
</dbReference>
<dbReference type="PANTHER" id="PTHR30349:SF81">
    <property type="entry name" value="TYROSINE RECOMBINASE XERC"/>
    <property type="match status" value="1"/>
</dbReference>